<keyword evidence="5" id="KW-0717">Septation</keyword>
<protein>
    <submittedName>
        <fullName evidence="7">SsgA family sporulation/cell division regulator</fullName>
    </submittedName>
</protein>
<gene>
    <name evidence="7" type="ORF">GON03_02085</name>
</gene>
<dbReference type="GO" id="GO:0030435">
    <property type="term" value="P:sporulation resulting in formation of a cellular spore"/>
    <property type="evidence" value="ECO:0007669"/>
    <property type="project" value="UniProtKB-KW"/>
</dbReference>
<evidence type="ECO:0000256" key="6">
    <source>
        <dbReference type="ARBA" id="ARBA00023306"/>
    </source>
</evidence>
<keyword evidence="8" id="KW-1185">Reference proteome</keyword>
<evidence type="ECO:0000256" key="5">
    <source>
        <dbReference type="ARBA" id="ARBA00023210"/>
    </source>
</evidence>
<proteinExistence type="inferred from homology"/>
<evidence type="ECO:0000256" key="3">
    <source>
        <dbReference type="ARBA" id="ARBA00022618"/>
    </source>
</evidence>
<keyword evidence="4" id="KW-0749">Sporulation</keyword>
<dbReference type="EMBL" id="WSEK01000004">
    <property type="protein sequence ID" value="MVQ47954.1"/>
    <property type="molecule type" value="Genomic_DNA"/>
</dbReference>
<evidence type="ECO:0000256" key="4">
    <source>
        <dbReference type="ARBA" id="ARBA00022969"/>
    </source>
</evidence>
<name>A0A6L6XL94_9ACTN</name>
<dbReference type="Proteomes" id="UP000473525">
    <property type="component" value="Unassembled WGS sequence"/>
</dbReference>
<comment type="caution">
    <text evidence="7">The sequence shown here is derived from an EMBL/GenBank/DDBJ whole genome shotgun (WGS) entry which is preliminary data.</text>
</comment>
<dbReference type="AlphaFoldDB" id="A0A6L6XL94"/>
<evidence type="ECO:0000313" key="7">
    <source>
        <dbReference type="EMBL" id="MVQ47954.1"/>
    </source>
</evidence>
<comment type="subcellular location">
    <subcellularLocation>
        <location evidence="1">Cell septum</location>
    </subcellularLocation>
</comment>
<accession>A0A6L6XL94</accession>
<dbReference type="InterPro" id="IPR006776">
    <property type="entry name" value="SsgB"/>
</dbReference>
<comment type="similarity">
    <text evidence="2">Belongs to the SsgA family.</text>
</comment>
<evidence type="ECO:0000256" key="1">
    <source>
        <dbReference type="ARBA" id="ARBA00004431"/>
    </source>
</evidence>
<reference evidence="7 8" key="1">
    <citation type="submission" date="2019-12" db="EMBL/GenBank/DDBJ databases">
        <authorList>
            <person name="Huq M.A."/>
        </authorList>
    </citation>
    <scope>NUCLEOTIDE SEQUENCE [LARGE SCALE GENOMIC DNA]</scope>
    <source>
        <strain evidence="7 8">MAH-18</strain>
    </source>
</reference>
<dbReference type="Pfam" id="PF04686">
    <property type="entry name" value="SsgA"/>
    <property type="match status" value="1"/>
</dbReference>
<dbReference type="GO" id="GO:0000917">
    <property type="term" value="P:division septum assembly"/>
    <property type="evidence" value="ECO:0007669"/>
    <property type="project" value="UniProtKB-KW"/>
</dbReference>
<dbReference type="GO" id="GO:0030428">
    <property type="term" value="C:cell septum"/>
    <property type="evidence" value="ECO:0007669"/>
    <property type="project" value="UniProtKB-SubCell"/>
</dbReference>
<sequence>MDARGRSVELPAGLRYDPLDPWAVEIAFGRTGEEVRWLIGRELLMVGRTDPVGEGDVLVSPSIDERGRASVILELCSPSGRLIAQLSTRELTAFLDRTVAAVPPGTEQVDLDRLVAALVSASE</sequence>
<dbReference type="InterPro" id="IPR038658">
    <property type="entry name" value="SsgB_sf"/>
</dbReference>
<keyword evidence="6" id="KW-0131">Cell cycle</keyword>
<evidence type="ECO:0000256" key="2">
    <source>
        <dbReference type="ARBA" id="ARBA00009323"/>
    </source>
</evidence>
<keyword evidence="3 7" id="KW-0132">Cell division</keyword>
<organism evidence="7 8">
    <name type="scientific">Nocardioides agri</name>
    <dbReference type="NCBI Taxonomy" id="2682843"/>
    <lineage>
        <taxon>Bacteria</taxon>
        <taxon>Bacillati</taxon>
        <taxon>Actinomycetota</taxon>
        <taxon>Actinomycetes</taxon>
        <taxon>Propionibacteriales</taxon>
        <taxon>Nocardioidaceae</taxon>
        <taxon>Nocardioides</taxon>
    </lineage>
</organism>
<evidence type="ECO:0000313" key="8">
    <source>
        <dbReference type="Proteomes" id="UP000473525"/>
    </source>
</evidence>
<dbReference type="Gene3D" id="2.30.31.20">
    <property type="entry name" value="Sporulation-specific cell division protein SsgB"/>
    <property type="match status" value="1"/>
</dbReference>